<reference evidence="1" key="2">
    <citation type="submission" date="2020-11" db="EMBL/GenBank/DDBJ databases">
        <authorList>
            <person name="McCartney M.A."/>
            <person name="Auch B."/>
            <person name="Kono T."/>
            <person name="Mallez S."/>
            <person name="Becker A."/>
            <person name="Gohl D.M."/>
            <person name="Silverstein K.A.T."/>
            <person name="Koren S."/>
            <person name="Bechman K.B."/>
            <person name="Herman A."/>
            <person name="Abrahante J.E."/>
            <person name="Garbe J."/>
        </authorList>
    </citation>
    <scope>NUCLEOTIDE SEQUENCE</scope>
    <source>
        <strain evidence="1">Duluth1</strain>
        <tissue evidence="1">Whole animal</tissue>
    </source>
</reference>
<comment type="caution">
    <text evidence="1">The sequence shown here is derived from an EMBL/GenBank/DDBJ whole genome shotgun (WGS) entry which is preliminary data.</text>
</comment>
<protein>
    <submittedName>
        <fullName evidence="1">Uncharacterized protein</fullName>
    </submittedName>
</protein>
<gene>
    <name evidence="1" type="ORF">DPMN_170047</name>
</gene>
<evidence type="ECO:0000313" key="1">
    <source>
        <dbReference type="EMBL" id="KAH3768831.1"/>
    </source>
</evidence>
<proteinExistence type="predicted"/>
<name>A0A9D4IB71_DREPO</name>
<dbReference type="EMBL" id="JAIWYP010000009">
    <property type="protein sequence ID" value="KAH3768831.1"/>
    <property type="molecule type" value="Genomic_DNA"/>
</dbReference>
<organism evidence="1 2">
    <name type="scientific">Dreissena polymorpha</name>
    <name type="common">Zebra mussel</name>
    <name type="synonym">Mytilus polymorpha</name>
    <dbReference type="NCBI Taxonomy" id="45954"/>
    <lineage>
        <taxon>Eukaryota</taxon>
        <taxon>Metazoa</taxon>
        <taxon>Spiralia</taxon>
        <taxon>Lophotrochozoa</taxon>
        <taxon>Mollusca</taxon>
        <taxon>Bivalvia</taxon>
        <taxon>Autobranchia</taxon>
        <taxon>Heteroconchia</taxon>
        <taxon>Euheterodonta</taxon>
        <taxon>Imparidentia</taxon>
        <taxon>Neoheterodontei</taxon>
        <taxon>Myida</taxon>
        <taxon>Dreissenoidea</taxon>
        <taxon>Dreissenidae</taxon>
        <taxon>Dreissena</taxon>
    </lineage>
</organism>
<keyword evidence="2" id="KW-1185">Reference proteome</keyword>
<reference evidence="1" key="1">
    <citation type="journal article" date="2019" name="bioRxiv">
        <title>The Genome of the Zebra Mussel, Dreissena polymorpha: A Resource for Invasive Species Research.</title>
        <authorList>
            <person name="McCartney M.A."/>
            <person name="Auch B."/>
            <person name="Kono T."/>
            <person name="Mallez S."/>
            <person name="Zhang Y."/>
            <person name="Obille A."/>
            <person name="Becker A."/>
            <person name="Abrahante J.E."/>
            <person name="Garbe J."/>
            <person name="Badalamenti J.P."/>
            <person name="Herman A."/>
            <person name="Mangelson H."/>
            <person name="Liachko I."/>
            <person name="Sullivan S."/>
            <person name="Sone E.D."/>
            <person name="Koren S."/>
            <person name="Silverstein K.A.T."/>
            <person name="Beckman K.B."/>
            <person name="Gohl D.M."/>
        </authorList>
    </citation>
    <scope>NUCLEOTIDE SEQUENCE</scope>
    <source>
        <strain evidence="1">Duluth1</strain>
        <tissue evidence="1">Whole animal</tissue>
    </source>
</reference>
<sequence>MSARDYCNNSWEASSIPHGSTGNYGIVSWFIGSDLKEDPPINADITCGVLIGWVSTKMV</sequence>
<accession>A0A9D4IB71</accession>
<dbReference type="AlphaFoldDB" id="A0A9D4IB71"/>
<evidence type="ECO:0000313" key="2">
    <source>
        <dbReference type="Proteomes" id="UP000828390"/>
    </source>
</evidence>
<dbReference type="Proteomes" id="UP000828390">
    <property type="component" value="Unassembled WGS sequence"/>
</dbReference>